<dbReference type="Pfam" id="PF01345">
    <property type="entry name" value="DUF11"/>
    <property type="match status" value="2"/>
</dbReference>
<evidence type="ECO:0000256" key="3">
    <source>
        <dbReference type="ARBA" id="ARBA00022729"/>
    </source>
</evidence>
<evidence type="ECO:0000256" key="5">
    <source>
        <dbReference type="ARBA" id="ARBA00022837"/>
    </source>
</evidence>
<gene>
    <name evidence="10" type="ORF">Q2T41_12710</name>
</gene>
<evidence type="ECO:0000259" key="9">
    <source>
        <dbReference type="SMART" id="SM00237"/>
    </source>
</evidence>
<keyword evidence="8" id="KW-1133">Transmembrane helix</keyword>
<keyword evidence="5" id="KW-0106">Calcium</keyword>
<comment type="subcellular location">
    <subcellularLocation>
        <location evidence="1">Secreted</location>
    </subcellularLocation>
</comment>
<keyword evidence="6" id="KW-0813">Transport</keyword>
<evidence type="ECO:0000313" key="10">
    <source>
        <dbReference type="EMBL" id="MDO1513517.1"/>
    </source>
</evidence>
<dbReference type="InterPro" id="IPR001434">
    <property type="entry name" value="OmcB-like_DUF11"/>
</dbReference>
<evidence type="ECO:0000256" key="4">
    <source>
        <dbReference type="ARBA" id="ARBA00022737"/>
    </source>
</evidence>
<feature type="domain" description="Calx-beta" evidence="9">
    <location>
        <begin position="259"/>
        <end position="360"/>
    </location>
</feature>
<feature type="domain" description="Calx-beta" evidence="9">
    <location>
        <begin position="838"/>
        <end position="938"/>
    </location>
</feature>
<feature type="transmembrane region" description="Helical" evidence="8">
    <location>
        <begin position="12"/>
        <end position="30"/>
    </location>
</feature>
<dbReference type="InterPro" id="IPR044023">
    <property type="entry name" value="Ig_7"/>
</dbReference>
<evidence type="ECO:0000256" key="1">
    <source>
        <dbReference type="ARBA" id="ARBA00004613"/>
    </source>
</evidence>
<dbReference type="SMART" id="SM00237">
    <property type="entry name" value="Calx_beta"/>
    <property type="match status" value="5"/>
</dbReference>
<keyword evidence="3" id="KW-0732">Signal</keyword>
<feature type="compositionally biased region" description="Acidic residues" evidence="7">
    <location>
        <begin position="1256"/>
        <end position="1268"/>
    </location>
</feature>
<dbReference type="RefSeq" id="WP_304436390.1">
    <property type="nucleotide sequence ID" value="NZ_JAUKUC010000001.1"/>
</dbReference>
<dbReference type="InterPro" id="IPR047589">
    <property type="entry name" value="DUF11_rpt"/>
</dbReference>
<dbReference type="Gene3D" id="2.60.40.2030">
    <property type="match status" value="6"/>
</dbReference>
<keyword evidence="8" id="KW-0812">Transmembrane</keyword>
<dbReference type="InterPro" id="IPR038081">
    <property type="entry name" value="CalX-like_sf"/>
</dbReference>
<sequence length="1705" mass="179697">MNKLNWHRYKSIITKLFCFGMLLGSSLMYGQRATISVDRNGSETAGPTSTGRFLVQLNSLFPPANIERTINYDVDELLTTATEGGVDRNDLSGELVLPAGEISGYIIVDGINDDALVEGEETLSVFLLPGDDYTINAGAASNSATMIIEDNDFATVTVSNTSAEEGTNLVFNLVADTRVEVDYTVTVNFSGGTATPGSGTLQDPEDYSAGERTVTFAVGQVSKQLAVTTLNDSNIEADETFEITLTSVDNSNIILGPNAEGTILNDDFIEVSVDPVRPTVNEDESGQDGRFRINLSEENNTGDDLTVSYTISGNATPDDDYVALSGTLIIEDGRSFRDIDVEAIDDVLVEGNETVILTITGIDAGPSTTAFEIGAVDSGIVTIIDDDIPGVNVSPISGDTSEDLDTASFIVTLNTQPSAPVTIALSSSDATEGTVPATVTVPVASWDTGVPVTVTGVDDDVADGDITYTINTGNVTSTDSNYNGLTGADVANVTVVNNDNDTIGINIGAISGNTSEDGATATFLVTLDSQPTAPVTIALSSSDETEGTVQANVVMNATNWQTGATVTITGVDDSAVDGDVEYTIVTGNVTSTDLSYNGLDGDDVDDVTVINDDDDAFEASVQSTTASANENPVSNGVFTIDLGAVNQTGSPITVNYTMTGTATQGLDYSNLSGSVSIANNQRTATVTITPINDSAIENNETVILTLAAGTGYTIAAQNSATVIIISDDANIARITASDATAAESNGALATGEFTINLNSPNNTGSAITVNYTISGTATNGVDYSEINTNAVVIPNGQQSAVLTITPINDQLQEGSENVVITLATGTGYVLGAAATRSATVVIEDNDQASLSISNATVNEDVASGELLFNVVLNLAVVGGTTVTYSFEDDTAIGGGTDYDGVNGSLTFTGTANETLQIVVPIINDELLEETETFTVQLGVPTNNVQRTNGGTAIGTINDDDNCVAAPILDPSVSMIYCVEDGSDDGFIANLYDYTQSEAPAGTVLTWSRVSDPLNTDSHLSPTEAQNIDTQASYYGFFYDATNNCASGTIEVQIVENTIPQFVNVAGNERCGPGTLLLSAEPSEGASVNWYDAIDADTPIAFGQTFTTPRLSATRSYYVEATENGCTTARQEVVARVGVQATTGTAQNASICSLATNGLTTLDLDSTLTDADAGVWVFLSGPEDNVVINSTNVVNFEGLTSGDYIFRFTTTNSTAPCTNPSVDVTINVSDCESDNDNDGLLGGEEVGLGTDSNNPDTDGDGINDGEEVGPDINNPLDEDNDGIIDALDSNILDTDNDGVNDQQDPANNNPCIPNRFNGSCDTDGDGISDLDEQTNGSDPDDPCDPVESPDCDDPIDLEVLKTVDNPDALVGDTITFTILVTNLSNRTARAIVVGDLLELGFDFVSSTSADYDEITGNWNIAELEAGLSVELSITVVVAEQGPYTNTATLLESIPTDNNPANDEATVILNTEAPEGVDLKIEKEARPDKALVGDVVEFIIRVTNISESDVVTNIVVNDLILAENGFEFVSAESDFNGVYDETTGNWSIPSLNREETARLIISARVPQIGIFTNTANIVSSFPRDGNTLNNEATVEVEVINKTEAEPGFLFNQFSPNGNNQNEILRINRTLTDPETGVQTEVNLQYKIKIYDRYGNLVFETEKINDLDVWDGTYKGKEVPKGTYFYIMNYSINNEPAVIDKGWIQLIR</sequence>
<feature type="domain" description="Calx-beta" evidence="9">
    <location>
        <begin position="607"/>
        <end position="707"/>
    </location>
</feature>
<evidence type="ECO:0000256" key="2">
    <source>
        <dbReference type="ARBA" id="ARBA00022525"/>
    </source>
</evidence>
<feature type="domain" description="Calx-beta" evidence="9">
    <location>
        <begin position="144"/>
        <end position="246"/>
    </location>
</feature>
<feature type="compositionally biased region" description="Acidic residues" evidence="7">
    <location>
        <begin position="1321"/>
        <end position="1350"/>
    </location>
</feature>
<dbReference type="PANTHER" id="PTHR11878">
    <property type="entry name" value="SODIUM/CALCIUM EXCHANGER"/>
    <property type="match status" value="1"/>
</dbReference>
<name>A0ABT8RRI1_9FLAO</name>
<keyword evidence="4" id="KW-0677">Repeat</keyword>
<keyword evidence="2" id="KW-0964">Secreted</keyword>
<dbReference type="Gene3D" id="4.10.1080.10">
    <property type="entry name" value="TSP type-3 repeat"/>
    <property type="match status" value="1"/>
</dbReference>
<dbReference type="PANTHER" id="PTHR11878:SF65">
    <property type="entry name" value="NA_CA-EXCHANGE PROTEIN, ISOFORM G"/>
    <property type="match status" value="1"/>
</dbReference>
<dbReference type="InterPro" id="IPR059100">
    <property type="entry name" value="TSP3_bac"/>
</dbReference>
<feature type="region of interest" description="Disordered" evidence="7">
    <location>
        <begin position="1234"/>
        <end position="1350"/>
    </location>
</feature>
<evidence type="ECO:0000313" key="11">
    <source>
        <dbReference type="Proteomes" id="UP001168579"/>
    </source>
</evidence>
<dbReference type="InterPro" id="IPR003644">
    <property type="entry name" value="Calx_beta"/>
</dbReference>
<reference evidence="10" key="2">
    <citation type="submission" date="2023-06" db="EMBL/GenBank/DDBJ databases">
        <authorList>
            <person name="Lucena T."/>
            <person name="Sun Q."/>
        </authorList>
    </citation>
    <scope>NUCLEOTIDE SEQUENCE</scope>
    <source>
        <strain evidence="10">CECT 8869</strain>
    </source>
</reference>
<keyword evidence="8" id="KW-0472">Membrane</keyword>
<accession>A0ABT8RRI1</accession>
<dbReference type="Pfam" id="PF18884">
    <property type="entry name" value="TSP3_bac"/>
    <property type="match status" value="3"/>
</dbReference>
<dbReference type="Pfam" id="PF19081">
    <property type="entry name" value="Ig_7"/>
    <property type="match status" value="1"/>
</dbReference>
<dbReference type="Proteomes" id="UP001168579">
    <property type="component" value="Unassembled WGS sequence"/>
</dbReference>
<proteinExistence type="predicted"/>
<evidence type="ECO:0000256" key="6">
    <source>
        <dbReference type="ARBA" id="ARBA00023065"/>
    </source>
</evidence>
<dbReference type="InterPro" id="IPR028974">
    <property type="entry name" value="TSP_type-3_rpt"/>
</dbReference>
<feature type="domain" description="Calx-beta" evidence="9">
    <location>
        <begin position="720"/>
        <end position="823"/>
    </location>
</feature>
<dbReference type="EMBL" id="JAUKUC010000001">
    <property type="protein sequence ID" value="MDO1513517.1"/>
    <property type="molecule type" value="Genomic_DNA"/>
</dbReference>
<keyword evidence="6" id="KW-0406">Ion transport</keyword>
<keyword evidence="11" id="KW-1185">Reference proteome</keyword>
<dbReference type="InterPro" id="IPR026341">
    <property type="entry name" value="T9SS_type_B"/>
</dbReference>
<evidence type="ECO:0000256" key="8">
    <source>
        <dbReference type="SAM" id="Phobius"/>
    </source>
</evidence>
<organism evidence="10 11">
    <name type="scientific">Maribacter confluentis</name>
    <dbReference type="NCBI Taxonomy" id="1656093"/>
    <lineage>
        <taxon>Bacteria</taxon>
        <taxon>Pseudomonadati</taxon>
        <taxon>Bacteroidota</taxon>
        <taxon>Flavobacteriia</taxon>
        <taxon>Flavobacteriales</taxon>
        <taxon>Flavobacteriaceae</taxon>
        <taxon>Maribacter</taxon>
    </lineage>
</organism>
<dbReference type="Pfam" id="PF13585">
    <property type="entry name" value="CHU_C"/>
    <property type="match status" value="1"/>
</dbReference>
<comment type="caution">
    <text evidence="10">The sequence shown here is derived from an EMBL/GenBank/DDBJ whole genome shotgun (WGS) entry which is preliminary data.</text>
</comment>
<dbReference type="SUPFAM" id="SSF141072">
    <property type="entry name" value="CalX-like"/>
    <property type="match status" value="6"/>
</dbReference>
<dbReference type="InterPro" id="IPR051171">
    <property type="entry name" value="CaCA"/>
</dbReference>
<reference evidence="10" key="1">
    <citation type="journal article" date="2014" name="Int. J. Syst. Evol. Microbiol.">
        <title>Complete genome of a new Firmicutes species belonging to the dominant human colonic microbiota ('Ruminococcus bicirculans') reveals two chromosomes and a selective capacity to utilize plant glucans.</title>
        <authorList>
            <consortium name="NISC Comparative Sequencing Program"/>
            <person name="Wegmann U."/>
            <person name="Louis P."/>
            <person name="Goesmann A."/>
            <person name="Henrissat B."/>
            <person name="Duncan S.H."/>
            <person name="Flint H.J."/>
        </authorList>
    </citation>
    <scope>NUCLEOTIDE SEQUENCE</scope>
    <source>
        <strain evidence="10">CECT 8869</strain>
    </source>
</reference>
<feature type="compositionally biased region" description="Polar residues" evidence="7">
    <location>
        <begin position="1290"/>
        <end position="1319"/>
    </location>
</feature>
<dbReference type="NCBIfam" id="TIGR01451">
    <property type="entry name" value="B_ant_repeat"/>
    <property type="match status" value="2"/>
</dbReference>
<protein>
    <submittedName>
        <fullName evidence="10">Calx-beta domain-containing protein</fullName>
    </submittedName>
</protein>
<dbReference type="NCBIfam" id="TIGR04131">
    <property type="entry name" value="Bac_Flav_CTERM"/>
    <property type="match status" value="1"/>
</dbReference>
<dbReference type="Pfam" id="PF03160">
    <property type="entry name" value="Calx-beta"/>
    <property type="match status" value="4"/>
</dbReference>
<evidence type="ECO:0000256" key="7">
    <source>
        <dbReference type="SAM" id="MobiDB-lite"/>
    </source>
</evidence>